<keyword evidence="1" id="KW-1133">Transmembrane helix</keyword>
<keyword evidence="1" id="KW-0812">Transmembrane</keyword>
<evidence type="ECO:0000256" key="1">
    <source>
        <dbReference type="SAM" id="Phobius"/>
    </source>
</evidence>
<feature type="transmembrane region" description="Helical" evidence="1">
    <location>
        <begin position="21"/>
        <end position="44"/>
    </location>
</feature>
<reference evidence="2 3" key="1">
    <citation type="journal article" date="2017" name="Front. Microbiol.">
        <title>Genome Sequence of Desulfurella amilsii Strain TR1 and Comparative Genomics of Desulfurellaceae Family.</title>
        <authorList>
            <person name="Florentino A.P."/>
            <person name="Stams A.J."/>
            <person name="Sanchez-Andrea I."/>
        </authorList>
    </citation>
    <scope>NUCLEOTIDE SEQUENCE [LARGE SCALE GENOMIC DNA]</scope>
    <source>
        <strain evidence="2 3">TR1</strain>
    </source>
</reference>
<name>A0A1X4XXS4_9BACT</name>
<organism evidence="2 3">
    <name type="scientific">Desulfurella amilsii</name>
    <dbReference type="NCBI Taxonomy" id="1562698"/>
    <lineage>
        <taxon>Bacteria</taxon>
        <taxon>Pseudomonadati</taxon>
        <taxon>Campylobacterota</taxon>
        <taxon>Desulfurellia</taxon>
        <taxon>Desulfurellales</taxon>
        <taxon>Desulfurellaceae</taxon>
        <taxon>Desulfurella</taxon>
    </lineage>
</organism>
<proteinExistence type="predicted"/>
<protein>
    <submittedName>
        <fullName evidence="2">Uncharacterized protein</fullName>
    </submittedName>
</protein>
<dbReference type="EMBL" id="MDSU01000018">
    <property type="protein sequence ID" value="OSS42339.1"/>
    <property type="molecule type" value="Genomic_DNA"/>
</dbReference>
<dbReference type="Proteomes" id="UP000194141">
    <property type="component" value="Unassembled WGS sequence"/>
</dbReference>
<keyword evidence="1" id="KW-0472">Membrane</keyword>
<evidence type="ECO:0000313" key="2">
    <source>
        <dbReference type="EMBL" id="OSS42339.1"/>
    </source>
</evidence>
<dbReference type="STRING" id="1562698.DESAMIL20_1892"/>
<sequence>MEIIETNKISRINKLKIYDETLSVYSILLSFSKKLTTFISFFIIQAF</sequence>
<keyword evidence="3" id="KW-1185">Reference proteome</keyword>
<accession>A0A1X4XXS4</accession>
<comment type="caution">
    <text evidence="2">The sequence shown here is derived from an EMBL/GenBank/DDBJ whole genome shotgun (WGS) entry which is preliminary data.</text>
</comment>
<gene>
    <name evidence="2" type="ORF">DESAMIL20_1892</name>
</gene>
<dbReference type="AlphaFoldDB" id="A0A1X4XXS4"/>
<evidence type="ECO:0000313" key="3">
    <source>
        <dbReference type="Proteomes" id="UP000194141"/>
    </source>
</evidence>